<dbReference type="RefSeq" id="WP_105736412.1">
    <property type="nucleotide sequence ID" value="NZ_PVBT01000007.1"/>
</dbReference>
<dbReference type="OrthoDB" id="9816070at2"/>
<evidence type="ECO:0000313" key="2">
    <source>
        <dbReference type="EMBL" id="PRD50447.1"/>
    </source>
</evidence>
<protein>
    <submittedName>
        <fullName evidence="2">Stress responsive protein</fullName>
    </submittedName>
</protein>
<reference evidence="2 3" key="1">
    <citation type="submission" date="2018-02" db="EMBL/GenBank/DDBJ databases">
        <title>The draft genome of Phyllobacterium myrsinacearum DSM5892.</title>
        <authorList>
            <person name="Li L."/>
            <person name="Liu L."/>
            <person name="Zhang X."/>
            <person name="Wang T."/>
        </authorList>
    </citation>
    <scope>NUCLEOTIDE SEQUENCE [LARGE SCALE GENOMIC DNA]</scope>
    <source>
        <strain evidence="2 3">DSM 5892</strain>
    </source>
</reference>
<dbReference type="Proteomes" id="UP000238563">
    <property type="component" value="Unassembled WGS sequence"/>
</dbReference>
<dbReference type="InterPro" id="IPR013097">
    <property type="entry name" value="Dabb"/>
</dbReference>
<comment type="caution">
    <text evidence="2">The sequence shown here is derived from an EMBL/GenBank/DDBJ whole genome shotgun (WGS) entry which is preliminary data.</text>
</comment>
<dbReference type="Pfam" id="PF07876">
    <property type="entry name" value="Dabb"/>
    <property type="match status" value="1"/>
</dbReference>
<gene>
    <name evidence="2" type="ORF">C5750_21030</name>
</gene>
<dbReference type="InterPro" id="IPR011008">
    <property type="entry name" value="Dimeric_a/b-barrel"/>
</dbReference>
<dbReference type="Gene3D" id="3.30.70.100">
    <property type="match status" value="1"/>
</dbReference>
<dbReference type="SUPFAM" id="SSF54909">
    <property type="entry name" value="Dimeric alpha+beta barrel"/>
    <property type="match status" value="1"/>
</dbReference>
<organism evidence="2 3">
    <name type="scientific">Phyllobacterium myrsinacearum</name>
    <dbReference type="NCBI Taxonomy" id="28101"/>
    <lineage>
        <taxon>Bacteria</taxon>
        <taxon>Pseudomonadati</taxon>
        <taxon>Pseudomonadota</taxon>
        <taxon>Alphaproteobacteria</taxon>
        <taxon>Hyphomicrobiales</taxon>
        <taxon>Phyllobacteriaceae</taxon>
        <taxon>Phyllobacterium</taxon>
    </lineage>
</organism>
<keyword evidence="3" id="KW-1185">Reference proteome</keyword>
<evidence type="ECO:0000313" key="3">
    <source>
        <dbReference type="Proteomes" id="UP000238563"/>
    </source>
</evidence>
<dbReference type="PROSITE" id="PS51502">
    <property type="entry name" value="S_R_A_B_BARREL"/>
    <property type="match status" value="1"/>
</dbReference>
<sequence>MIRHCVFIRFRDDVAAAARQDIYNDLAALCGKLPGVLSFHAGANVSPETGMDKGFGEGFIIDFADAQARDAYLDDAGHRAIGGRIVAAAAAGVQGVFVFDLDM</sequence>
<accession>A0A2S9JCB4</accession>
<proteinExistence type="predicted"/>
<dbReference type="AlphaFoldDB" id="A0A2S9JCB4"/>
<dbReference type="SMART" id="SM00886">
    <property type="entry name" value="Dabb"/>
    <property type="match status" value="1"/>
</dbReference>
<name>A0A2S9JCB4_9HYPH</name>
<feature type="domain" description="Stress-response A/B barrel" evidence="1">
    <location>
        <begin position="2"/>
        <end position="101"/>
    </location>
</feature>
<evidence type="ECO:0000259" key="1">
    <source>
        <dbReference type="PROSITE" id="PS51502"/>
    </source>
</evidence>
<dbReference type="EMBL" id="PVBT01000007">
    <property type="protein sequence ID" value="PRD50447.1"/>
    <property type="molecule type" value="Genomic_DNA"/>
</dbReference>